<dbReference type="InterPro" id="IPR029063">
    <property type="entry name" value="SAM-dependent_MTases_sf"/>
</dbReference>
<name>A0A2K1J0I4_PHYPA</name>
<dbReference type="GO" id="GO:0008176">
    <property type="term" value="F:tRNA (guanine(46)-N7)-methyltransferase activity"/>
    <property type="evidence" value="ECO:0000318"/>
    <property type="project" value="GO_Central"/>
</dbReference>
<dbReference type="PANTHER" id="PTHR23417">
    <property type="entry name" value="3-DEOXY-D-MANNO-OCTULOSONIC-ACID TRANSFERASE/TRNA GUANINE-N 7 - -METHYLTRANSFERASE"/>
    <property type="match status" value="1"/>
</dbReference>
<dbReference type="PaxDb" id="3218-PP1S19_201V6.1"/>
<evidence type="ECO:0000256" key="5">
    <source>
        <dbReference type="ARBA" id="ARBA00022691"/>
    </source>
</evidence>
<keyword evidence="3" id="KW-0489">Methyltransferase</keyword>
<evidence type="ECO:0000313" key="9">
    <source>
        <dbReference type="Proteomes" id="UP000006727"/>
    </source>
</evidence>
<dbReference type="GO" id="GO:0043527">
    <property type="term" value="C:tRNA methyltransferase complex"/>
    <property type="evidence" value="ECO:0000318"/>
    <property type="project" value="GO_Central"/>
</dbReference>
<sequence length="331" mass="37186">MMRTTWLSTAARRGLLPSLRIRQFSAPLCRVQFCANVKFGDDAKFGDAVGLVDAAKLVAKEYAELELDSIENQVGLGVRVRQHVNPFKASLTFLLLKRSDFHYFAWKAVMNSLMIPAANCFSLLNNDSLQAPMVPPAWETEFADPTLPLHVDIGCGSGRLLLVLAKRRMGSSNFLGIDIRDKLLQRSRIWAEELNLTNIHFMVSNATLALNAILLKYPGPVKLVTILCPDPHFKKRHQKRRIVQKSLVDALEKHLPTGGQIFLQSDVEEVAKDMRDQFDENVNFSRVHPPGSNMCDSEGWLLENHLGVATEREIHAVANGGSIFRMLFQRV</sequence>
<dbReference type="STRING" id="3218.A0A2K1J0I4"/>
<dbReference type="NCBIfam" id="TIGR00091">
    <property type="entry name" value="tRNA (guanosine(46)-N7)-methyltransferase TrmB"/>
    <property type="match status" value="1"/>
</dbReference>
<dbReference type="Pfam" id="PF02390">
    <property type="entry name" value="Methyltransf_4"/>
    <property type="match status" value="1"/>
</dbReference>
<keyword evidence="4" id="KW-0808">Transferase</keyword>
<dbReference type="Proteomes" id="UP000006727">
    <property type="component" value="Chromosome 18"/>
</dbReference>
<dbReference type="InterPro" id="IPR003358">
    <property type="entry name" value="tRNA_(Gua-N-7)_MeTrfase_Trmb"/>
</dbReference>
<evidence type="ECO:0000256" key="4">
    <source>
        <dbReference type="ARBA" id="ARBA00022679"/>
    </source>
</evidence>
<proteinExistence type="predicted"/>
<dbReference type="FunCoup" id="A0A2K1J0I4">
    <property type="interactions" value="441"/>
</dbReference>
<dbReference type="EMBL" id="ABEU02000018">
    <property type="protein sequence ID" value="PNR35036.1"/>
    <property type="molecule type" value="Genomic_DNA"/>
</dbReference>
<dbReference type="FunFam" id="3.40.50.150:FF:000230">
    <property type="entry name" value="tRNA (Guanine-N(7)-)-methyltransferase"/>
    <property type="match status" value="1"/>
</dbReference>
<comment type="catalytic activity">
    <reaction evidence="1">
        <text>guanosine(46) in tRNA + S-adenosyl-L-methionine = N(7)-methylguanosine(46) in tRNA + S-adenosyl-L-homocysteine</text>
        <dbReference type="Rhea" id="RHEA:42708"/>
        <dbReference type="Rhea" id="RHEA-COMP:10188"/>
        <dbReference type="Rhea" id="RHEA-COMP:10189"/>
        <dbReference type="ChEBI" id="CHEBI:57856"/>
        <dbReference type="ChEBI" id="CHEBI:59789"/>
        <dbReference type="ChEBI" id="CHEBI:74269"/>
        <dbReference type="ChEBI" id="CHEBI:74480"/>
        <dbReference type="EC" id="2.1.1.33"/>
    </reaction>
</comment>
<evidence type="ECO:0000256" key="3">
    <source>
        <dbReference type="ARBA" id="ARBA00022603"/>
    </source>
</evidence>
<evidence type="ECO:0000256" key="1">
    <source>
        <dbReference type="ARBA" id="ARBA00000142"/>
    </source>
</evidence>
<dbReference type="SUPFAM" id="SSF53335">
    <property type="entry name" value="S-adenosyl-L-methionine-dependent methyltransferases"/>
    <property type="match status" value="1"/>
</dbReference>
<gene>
    <name evidence="7" type="ORF">PHYPA_022935</name>
</gene>
<keyword evidence="5" id="KW-0949">S-adenosyl-L-methionine</keyword>
<dbReference type="EnsemblPlants" id="Pp3c18_9830V3.1">
    <property type="protein sequence ID" value="Pp3c18_9830V3.1"/>
    <property type="gene ID" value="Pp3c18_9830"/>
</dbReference>
<dbReference type="AlphaFoldDB" id="A0A2K1J0I4"/>
<dbReference type="EnsemblPlants" id="Pp3c18_9830V3.2">
    <property type="protein sequence ID" value="Pp3c18_9830V3.2"/>
    <property type="gene ID" value="Pp3c18_9830"/>
</dbReference>
<reference evidence="7 9" key="2">
    <citation type="journal article" date="2018" name="Plant J.">
        <title>The Physcomitrella patens chromosome-scale assembly reveals moss genome structure and evolution.</title>
        <authorList>
            <person name="Lang D."/>
            <person name="Ullrich K.K."/>
            <person name="Murat F."/>
            <person name="Fuchs J."/>
            <person name="Jenkins J."/>
            <person name="Haas F.B."/>
            <person name="Piednoel M."/>
            <person name="Gundlach H."/>
            <person name="Van Bel M."/>
            <person name="Meyberg R."/>
            <person name="Vives C."/>
            <person name="Morata J."/>
            <person name="Symeonidi A."/>
            <person name="Hiss M."/>
            <person name="Muchero W."/>
            <person name="Kamisugi Y."/>
            <person name="Saleh O."/>
            <person name="Blanc G."/>
            <person name="Decker E.L."/>
            <person name="van Gessel N."/>
            <person name="Grimwood J."/>
            <person name="Hayes R.D."/>
            <person name="Graham S.W."/>
            <person name="Gunter L.E."/>
            <person name="McDaniel S.F."/>
            <person name="Hoernstein S.N.W."/>
            <person name="Larsson A."/>
            <person name="Li F.W."/>
            <person name="Perroud P.F."/>
            <person name="Phillips J."/>
            <person name="Ranjan P."/>
            <person name="Rokshar D.S."/>
            <person name="Rothfels C.J."/>
            <person name="Schneider L."/>
            <person name="Shu S."/>
            <person name="Stevenson D.W."/>
            <person name="Thummler F."/>
            <person name="Tillich M."/>
            <person name="Villarreal Aguilar J.C."/>
            <person name="Widiez T."/>
            <person name="Wong G.K."/>
            <person name="Wymore A."/>
            <person name="Zhang Y."/>
            <person name="Zimmer A.D."/>
            <person name="Quatrano R.S."/>
            <person name="Mayer K.F.X."/>
            <person name="Goodstein D."/>
            <person name="Casacuberta J.M."/>
            <person name="Vandepoele K."/>
            <person name="Reski R."/>
            <person name="Cuming A.C."/>
            <person name="Tuskan G.A."/>
            <person name="Maumus F."/>
            <person name="Salse J."/>
            <person name="Schmutz J."/>
            <person name="Rensing S.A."/>
        </authorList>
    </citation>
    <scope>NUCLEOTIDE SEQUENCE [LARGE SCALE GENOMIC DNA]</scope>
    <source>
        <strain evidence="8 9">cv. Gransden 2004</strain>
    </source>
</reference>
<evidence type="ECO:0000313" key="7">
    <source>
        <dbReference type="EMBL" id="PNR35036.1"/>
    </source>
</evidence>
<evidence type="ECO:0000256" key="6">
    <source>
        <dbReference type="ARBA" id="ARBA00022694"/>
    </source>
</evidence>
<dbReference type="Gene3D" id="3.40.50.150">
    <property type="entry name" value="Vaccinia Virus protein VP39"/>
    <property type="match status" value="1"/>
</dbReference>
<keyword evidence="6" id="KW-0819">tRNA processing</keyword>
<dbReference type="InParanoid" id="A0A2K1J0I4"/>
<keyword evidence="9" id="KW-1185">Reference proteome</keyword>
<dbReference type="Gramene" id="Pp3c18_9830V3.1">
    <property type="protein sequence ID" value="Pp3c18_9830V3.1"/>
    <property type="gene ID" value="Pp3c18_9830"/>
</dbReference>
<dbReference type="OMA" id="AMVSFDH"/>
<organism evidence="7">
    <name type="scientific">Physcomitrium patens</name>
    <name type="common">Spreading-leaved earth moss</name>
    <name type="synonym">Physcomitrella patens</name>
    <dbReference type="NCBI Taxonomy" id="3218"/>
    <lineage>
        <taxon>Eukaryota</taxon>
        <taxon>Viridiplantae</taxon>
        <taxon>Streptophyta</taxon>
        <taxon>Embryophyta</taxon>
        <taxon>Bryophyta</taxon>
        <taxon>Bryophytina</taxon>
        <taxon>Bryopsida</taxon>
        <taxon>Funariidae</taxon>
        <taxon>Funariales</taxon>
        <taxon>Funariaceae</taxon>
        <taxon>Physcomitrium</taxon>
    </lineage>
</organism>
<evidence type="ECO:0000256" key="2">
    <source>
        <dbReference type="ARBA" id="ARBA00011977"/>
    </source>
</evidence>
<reference evidence="8" key="3">
    <citation type="submission" date="2020-12" db="UniProtKB">
        <authorList>
            <consortium name="EnsemblPlants"/>
        </authorList>
    </citation>
    <scope>IDENTIFICATION</scope>
</reference>
<dbReference type="GO" id="GO:0030488">
    <property type="term" value="P:tRNA methylation"/>
    <property type="evidence" value="ECO:0000318"/>
    <property type="project" value="GO_Central"/>
</dbReference>
<dbReference type="EC" id="2.1.1.33" evidence="2"/>
<reference evidence="7 9" key="1">
    <citation type="journal article" date="2008" name="Science">
        <title>The Physcomitrella genome reveals evolutionary insights into the conquest of land by plants.</title>
        <authorList>
            <person name="Rensing S."/>
            <person name="Lang D."/>
            <person name="Zimmer A."/>
            <person name="Terry A."/>
            <person name="Salamov A."/>
            <person name="Shapiro H."/>
            <person name="Nishiyama T."/>
            <person name="Perroud P.-F."/>
            <person name="Lindquist E."/>
            <person name="Kamisugi Y."/>
            <person name="Tanahashi T."/>
            <person name="Sakakibara K."/>
            <person name="Fujita T."/>
            <person name="Oishi K."/>
            <person name="Shin-I T."/>
            <person name="Kuroki Y."/>
            <person name="Toyoda A."/>
            <person name="Suzuki Y."/>
            <person name="Hashimoto A."/>
            <person name="Yamaguchi K."/>
            <person name="Sugano A."/>
            <person name="Kohara Y."/>
            <person name="Fujiyama A."/>
            <person name="Anterola A."/>
            <person name="Aoki S."/>
            <person name="Ashton N."/>
            <person name="Barbazuk W.B."/>
            <person name="Barker E."/>
            <person name="Bennetzen J."/>
            <person name="Bezanilla M."/>
            <person name="Blankenship R."/>
            <person name="Cho S.H."/>
            <person name="Dutcher S."/>
            <person name="Estelle M."/>
            <person name="Fawcett J.A."/>
            <person name="Gundlach H."/>
            <person name="Hanada K."/>
            <person name="Heyl A."/>
            <person name="Hicks K.A."/>
            <person name="Hugh J."/>
            <person name="Lohr M."/>
            <person name="Mayer K."/>
            <person name="Melkozernov A."/>
            <person name="Murata T."/>
            <person name="Nelson D."/>
            <person name="Pils B."/>
            <person name="Prigge M."/>
            <person name="Reiss B."/>
            <person name="Renner T."/>
            <person name="Rombauts S."/>
            <person name="Rushton P."/>
            <person name="Sanderfoot A."/>
            <person name="Schween G."/>
            <person name="Shiu S.-H."/>
            <person name="Stueber K."/>
            <person name="Theodoulou F.L."/>
            <person name="Tu H."/>
            <person name="Van de Peer Y."/>
            <person name="Verrier P.J."/>
            <person name="Waters E."/>
            <person name="Wood A."/>
            <person name="Yang L."/>
            <person name="Cove D."/>
            <person name="Cuming A."/>
            <person name="Hasebe M."/>
            <person name="Lucas S."/>
            <person name="Mishler D.B."/>
            <person name="Reski R."/>
            <person name="Grigoriev I."/>
            <person name="Quatrano R.S."/>
            <person name="Boore J.L."/>
        </authorList>
    </citation>
    <scope>NUCLEOTIDE SEQUENCE [LARGE SCALE GENOMIC DNA]</scope>
    <source>
        <strain evidence="8 9">cv. Gransden 2004</strain>
    </source>
</reference>
<dbReference type="PANTHER" id="PTHR23417:SF21">
    <property type="entry name" value="TRNA (GUANINE-N(7)-)-METHYLTRANSFERASE"/>
    <property type="match status" value="1"/>
</dbReference>
<dbReference type="Gramene" id="Pp3c18_9830V3.2">
    <property type="protein sequence ID" value="Pp3c18_9830V3.2"/>
    <property type="gene ID" value="Pp3c18_9830"/>
</dbReference>
<accession>A0A2K1J0I4</accession>
<dbReference type="CDD" id="cd02440">
    <property type="entry name" value="AdoMet_MTases"/>
    <property type="match status" value="1"/>
</dbReference>
<protein>
    <recommendedName>
        <fullName evidence="2">tRNA (guanine(46)-N(7))-methyltransferase</fullName>
        <ecNumber evidence="2">2.1.1.33</ecNumber>
    </recommendedName>
</protein>
<dbReference type="PROSITE" id="PS51625">
    <property type="entry name" value="SAM_MT_TRMB"/>
    <property type="match status" value="1"/>
</dbReference>
<evidence type="ECO:0000313" key="8">
    <source>
        <dbReference type="EnsemblPlants" id="Pp3c18_9830V3.1"/>
    </source>
</evidence>
<dbReference type="GO" id="GO:0036265">
    <property type="term" value="P:RNA (guanine-N7)-methylation"/>
    <property type="evidence" value="ECO:0000318"/>
    <property type="project" value="GO_Central"/>
</dbReference>